<reference evidence="2" key="1">
    <citation type="journal article" date="2010" name="Science">
        <title>Plasticity of animal genome architecture unmasked by rapid evolution of a pelagic tunicate.</title>
        <authorList>
            <person name="Denoeud F."/>
            <person name="Henriet S."/>
            <person name="Mungpakdee S."/>
            <person name="Aury J.M."/>
            <person name="Da Silva C."/>
            <person name="Brinkmann H."/>
            <person name="Mikhaleva J."/>
            <person name="Olsen L.C."/>
            <person name="Jubin C."/>
            <person name="Canestro C."/>
            <person name="Bouquet J.M."/>
            <person name="Danks G."/>
            <person name="Poulain J."/>
            <person name="Campsteijn C."/>
            <person name="Adamski M."/>
            <person name="Cross I."/>
            <person name="Yadetie F."/>
            <person name="Muffato M."/>
            <person name="Louis A."/>
            <person name="Butcher S."/>
            <person name="Tsagkogeorga G."/>
            <person name="Konrad A."/>
            <person name="Singh S."/>
            <person name="Jensen M.F."/>
            <person name="Cong E.H."/>
            <person name="Eikeseth-Otteraa H."/>
            <person name="Noel B."/>
            <person name="Anthouard V."/>
            <person name="Porcel B.M."/>
            <person name="Kachouri-Lafond R."/>
            <person name="Nishino A."/>
            <person name="Ugolini M."/>
            <person name="Chourrout P."/>
            <person name="Nishida H."/>
            <person name="Aasland R."/>
            <person name="Huzurbazar S."/>
            <person name="Westhof E."/>
            <person name="Delsuc F."/>
            <person name="Lehrach H."/>
            <person name="Reinhardt R."/>
            <person name="Weissenbach J."/>
            <person name="Roy S.W."/>
            <person name="Artiguenave F."/>
            <person name="Postlethwait J.H."/>
            <person name="Manak J.R."/>
            <person name="Thompson E.M."/>
            <person name="Jaillon O."/>
            <person name="Du Pasquier L."/>
            <person name="Boudinot P."/>
            <person name="Liberles D.A."/>
            <person name="Volff J.N."/>
            <person name="Philippe H."/>
            <person name="Lenhard B."/>
            <person name="Roest Crollius H."/>
            <person name="Wincker P."/>
            <person name="Chourrout D."/>
        </authorList>
    </citation>
    <scope>NUCLEOTIDE SEQUENCE [LARGE SCALE GENOMIC DNA]</scope>
</reference>
<dbReference type="SUPFAM" id="SSF48371">
    <property type="entry name" value="ARM repeat"/>
    <property type="match status" value="1"/>
</dbReference>
<dbReference type="InterPro" id="IPR022075">
    <property type="entry name" value="Symplekin_C"/>
</dbReference>
<dbReference type="OrthoDB" id="331600at2759"/>
<sequence>MTKVVAHFSGTLPMVVADIIEKNANPRNRIEIALSWLYAEYDKYLDVRESPSDMQALENYNLCITILLTLLKEKNADVMFDQLLFQAPLLTEDTFGLLIQFCVDGEGESSEALVSTLGKLAIQRLVNRKKLVELLLQLSTHYIRQIRIRALDQIVTIYEQFQSDENIVDHILTHIVKSLEFLIFEEPPQALSEIASDWTEDLIERCLDLSVAVLPFNADVLMNLCDIFNRTPSITVKRVISRAIDAPVRRLSQTNPSFLTLVKNIPEGCESLITRVLHIVTEKRVEQELIDAIKHIMSTKRRDIRFMIPILGVLPKDEVIQALPELIQLHKKVVKEVFFRLLGVQSGSQISEGDQHVAPLKATELLVELHLMEGASVKPAIEAIALCLAEKTVFTLEVFASAISRMLKFENLPALFMRTVLQALITHPRITSEIILTLKTLITRQIWHTQKLWDGFVMCCQKLKARSVSVLLKLPKEPLDKILITAPDLKAYLVTYLESIEPAERSMMGEQFQNISMITAS</sequence>
<dbReference type="InParanoid" id="E4Y3M0"/>
<evidence type="ECO:0000313" key="2">
    <source>
        <dbReference type="EMBL" id="CBY16416.1"/>
    </source>
</evidence>
<dbReference type="PANTHER" id="PTHR15245">
    <property type="entry name" value="SYMPLEKIN-RELATED"/>
    <property type="match status" value="1"/>
</dbReference>
<evidence type="ECO:0000259" key="1">
    <source>
        <dbReference type="Pfam" id="PF12295"/>
    </source>
</evidence>
<organism evidence="2">
    <name type="scientific">Oikopleura dioica</name>
    <name type="common">Tunicate</name>
    <dbReference type="NCBI Taxonomy" id="34765"/>
    <lineage>
        <taxon>Eukaryota</taxon>
        <taxon>Metazoa</taxon>
        <taxon>Chordata</taxon>
        <taxon>Tunicata</taxon>
        <taxon>Appendicularia</taxon>
        <taxon>Copelata</taxon>
        <taxon>Oikopleuridae</taxon>
        <taxon>Oikopleura</taxon>
    </lineage>
</organism>
<dbReference type="PANTHER" id="PTHR15245:SF20">
    <property type="entry name" value="SYMPLEKIN"/>
    <property type="match status" value="1"/>
</dbReference>
<keyword evidence="3" id="KW-1185">Reference proteome</keyword>
<proteinExistence type="predicted"/>
<name>E4Y3M0_OIKDI</name>
<protein>
    <recommendedName>
        <fullName evidence="1">Symplekin C-terminal domain-containing protein</fullName>
    </recommendedName>
</protein>
<dbReference type="Proteomes" id="UP000001307">
    <property type="component" value="Unassembled WGS sequence"/>
</dbReference>
<dbReference type="InterPro" id="IPR021850">
    <property type="entry name" value="Symplekin/Pta1"/>
</dbReference>
<feature type="domain" description="Symplekin C-terminal" evidence="1">
    <location>
        <begin position="303"/>
        <end position="482"/>
    </location>
</feature>
<dbReference type="AlphaFoldDB" id="E4Y3M0"/>
<dbReference type="EMBL" id="FN654198">
    <property type="protein sequence ID" value="CBY16416.1"/>
    <property type="molecule type" value="Genomic_DNA"/>
</dbReference>
<evidence type="ECO:0000313" key="3">
    <source>
        <dbReference type="Proteomes" id="UP000001307"/>
    </source>
</evidence>
<dbReference type="GO" id="GO:0005847">
    <property type="term" value="C:mRNA cleavage and polyadenylation specificity factor complex"/>
    <property type="evidence" value="ECO:0007669"/>
    <property type="project" value="TreeGrafter"/>
</dbReference>
<dbReference type="InterPro" id="IPR016024">
    <property type="entry name" value="ARM-type_fold"/>
</dbReference>
<accession>E4Y3M0</accession>
<dbReference type="Pfam" id="PF12295">
    <property type="entry name" value="Symplekin_C"/>
    <property type="match status" value="1"/>
</dbReference>
<gene>
    <name evidence="2" type="ORF">GSOID_T00001579001</name>
</gene>